<organism evidence="3 4">
    <name type="scientific">Strongyloides venezuelensis</name>
    <name type="common">Threadworm</name>
    <dbReference type="NCBI Taxonomy" id="75913"/>
    <lineage>
        <taxon>Eukaryota</taxon>
        <taxon>Metazoa</taxon>
        <taxon>Ecdysozoa</taxon>
        <taxon>Nematoda</taxon>
        <taxon>Chromadorea</taxon>
        <taxon>Rhabditida</taxon>
        <taxon>Tylenchina</taxon>
        <taxon>Panagrolaimomorpha</taxon>
        <taxon>Strongyloidoidea</taxon>
        <taxon>Strongyloididae</taxon>
        <taxon>Strongyloides</taxon>
    </lineage>
</organism>
<name>A0A0K0FB64_STRVS</name>
<feature type="domain" description="PDZ" evidence="2">
    <location>
        <begin position="174"/>
        <end position="226"/>
    </location>
</feature>
<evidence type="ECO:0000259" key="2">
    <source>
        <dbReference type="PROSITE" id="PS50106"/>
    </source>
</evidence>
<reference evidence="4" key="2">
    <citation type="submission" date="2015-08" db="UniProtKB">
        <authorList>
            <consortium name="WormBaseParasite"/>
        </authorList>
    </citation>
    <scope>IDENTIFICATION</scope>
</reference>
<evidence type="ECO:0000313" key="3">
    <source>
        <dbReference type="Proteomes" id="UP000035680"/>
    </source>
</evidence>
<dbReference type="PROSITE" id="PS50106">
    <property type="entry name" value="PDZ"/>
    <property type="match status" value="1"/>
</dbReference>
<dbReference type="InterPro" id="IPR001478">
    <property type="entry name" value="PDZ"/>
</dbReference>
<dbReference type="WBParaSite" id="SVE_0607000.1">
    <property type="protein sequence ID" value="SVE_0607000.1"/>
    <property type="gene ID" value="SVE_0607000"/>
</dbReference>
<proteinExistence type="predicted"/>
<dbReference type="AlphaFoldDB" id="A0A0K0FB64"/>
<protein>
    <submittedName>
        <fullName evidence="4">PDZ domain-containing protein</fullName>
    </submittedName>
</protein>
<keyword evidence="3" id="KW-1185">Reference proteome</keyword>
<dbReference type="Proteomes" id="UP000035680">
    <property type="component" value="Unassembled WGS sequence"/>
</dbReference>
<accession>A0A0K0FB64</accession>
<evidence type="ECO:0000256" key="1">
    <source>
        <dbReference type="SAM" id="MobiDB-lite"/>
    </source>
</evidence>
<evidence type="ECO:0000313" key="4">
    <source>
        <dbReference type="WBParaSite" id="SVE_0607000.1"/>
    </source>
</evidence>
<reference evidence="3" key="1">
    <citation type="submission" date="2014-07" db="EMBL/GenBank/DDBJ databases">
        <authorList>
            <person name="Martin A.A"/>
            <person name="De Silva N."/>
        </authorList>
    </citation>
    <scope>NUCLEOTIDE SEQUENCE</scope>
</reference>
<sequence length="386" mass="44408">MLNNIKKLRKGKKKDKDKKKIEVKRRKKAHSVGSVVILNEPGSIKEMVLFQDNNKNSGYDELIEKIKEENEKMYLYSVKCNSPCNPGDLIIDKTKTVTFIFKRSPLINLLLYQDEIVHLNGKNVDVDDEECVLPVEPCQRLDLVIRRKGRSMAVPYIRQTNINLDMEYGYYYFVVNVPRMQNLPIGMEFHNTQEDGVIIHNVIRDTIAYYLFSQGDYILDINGIPINTAQEVFQIILEDQTTFPKFSCVIKRACSRPTQIKVVRTLFESPTFPLGDDIINIIKSEEKKILSNDNGRKNVQTVLKFPGSIQDLTSQKGNNISTSPINLPKKNERSKYYCISLRSNRSKILNNNVRIIDVPKIKEIGSDIDNIIFTNPVPQKTTSFEQ</sequence>
<feature type="region of interest" description="Disordered" evidence="1">
    <location>
        <begin position="1"/>
        <end position="24"/>
    </location>
</feature>
<dbReference type="SUPFAM" id="SSF50156">
    <property type="entry name" value="PDZ domain-like"/>
    <property type="match status" value="1"/>
</dbReference>
<dbReference type="InterPro" id="IPR036034">
    <property type="entry name" value="PDZ_sf"/>
</dbReference>